<dbReference type="InterPro" id="IPR010819">
    <property type="entry name" value="AGE/CE"/>
</dbReference>
<gene>
    <name evidence="3" type="ORF">MBELCI_2037</name>
</gene>
<dbReference type="eggNOG" id="COG2942">
    <property type="taxonomic scope" value="Bacteria"/>
</dbReference>
<dbReference type="GO" id="GO:0005975">
    <property type="term" value="P:carbohydrate metabolic process"/>
    <property type="evidence" value="ECO:0007669"/>
    <property type="project" value="InterPro"/>
</dbReference>
<proteinExistence type="inferred from homology"/>
<dbReference type="PANTHER" id="PTHR15108">
    <property type="entry name" value="N-ACYLGLUCOSAMINE-2-EPIMERASE"/>
    <property type="match status" value="1"/>
</dbReference>
<evidence type="ECO:0000313" key="3">
    <source>
        <dbReference type="EMBL" id="GAD55985.1"/>
    </source>
</evidence>
<dbReference type="GO" id="GO:0016853">
    <property type="term" value="F:isomerase activity"/>
    <property type="evidence" value="ECO:0007669"/>
    <property type="project" value="UniProtKB-KW"/>
</dbReference>
<name>U2Z3M6_9RHOB</name>
<evidence type="ECO:0000313" key="4">
    <source>
        <dbReference type="Proteomes" id="UP000016566"/>
    </source>
</evidence>
<keyword evidence="2 3" id="KW-0413">Isomerase</keyword>
<dbReference type="AlphaFoldDB" id="U2Z3M6"/>
<organism evidence="3 4">
    <name type="scientific">Limimaricola cinnabarinus LL-001</name>
    <dbReference type="NCBI Taxonomy" id="1337093"/>
    <lineage>
        <taxon>Bacteria</taxon>
        <taxon>Pseudomonadati</taxon>
        <taxon>Pseudomonadota</taxon>
        <taxon>Alphaproteobacteria</taxon>
        <taxon>Rhodobacterales</taxon>
        <taxon>Paracoccaceae</taxon>
        <taxon>Limimaricola</taxon>
    </lineage>
</organism>
<dbReference type="Pfam" id="PF07221">
    <property type="entry name" value="GlcNAc_2-epim"/>
    <property type="match status" value="1"/>
</dbReference>
<dbReference type="Proteomes" id="UP000016566">
    <property type="component" value="Unassembled WGS sequence"/>
</dbReference>
<dbReference type="Gene3D" id="1.50.10.10">
    <property type="match status" value="1"/>
</dbReference>
<dbReference type="EMBL" id="BATB01000025">
    <property type="protein sequence ID" value="GAD55985.1"/>
    <property type="molecule type" value="Genomic_DNA"/>
</dbReference>
<dbReference type="InterPro" id="IPR012341">
    <property type="entry name" value="6hp_glycosidase-like_sf"/>
</dbReference>
<keyword evidence="4" id="KW-1185">Reference proteome</keyword>
<comment type="similarity">
    <text evidence="1">Belongs to the N-acylglucosamine 2-epimerase family.</text>
</comment>
<reference evidence="3" key="1">
    <citation type="journal article" date="2013" name="Genome Announc.">
        <title>Draft Genome Sequence of Loktanella cinnabarina LL-001T, Isolated from Deep-Sea Floor Sediment.</title>
        <authorList>
            <person name="Nishi S."/>
            <person name="Tsubouchi T."/>
            <person name="Takaki Y."/>
            <person name="Koyanagi R."/>
            <person name="Satoh N."/>
            <person name="Maruyama T."/>
            <person name="Hatada Y."/>
        </authorList>
    </citation>
    <scope>NUCLEOTIDE SEQUENCE [LARGE SCALE GENOMIC DNA]</scope>
    <source>
        <strain evidence="3">LL-001</strain>
    </source>
</reference>
<comment type="caution">
    <text evidence="3">The sequence shown here is derived from an EMBL/GenBank/DDBJ whole genome shotgun (WGS) entry which is preliminary data.</text>
</comment>
<protein>
    <submittedName>
        <fullName evidence="3">Mannose-6-phosphate isomerase</fullName>
    </submittedName>
</protein>
<evidence type="ECO:0000256" key="1">
    <source>
        <dbReference type="ARBA" id="ARBA00008558"/>
    </source>
</evidence>
<dbReference type="InterPro" id="IPR008928">
    <property type="entry name" value="6-hairpin_glycosidase_sf"/>
</dbReference>
<evidence type="ECO:0000256" key="2">
    <source>
        <dbReference type="ARBA" id="ARBA00023235"/>
    </source>
</evidence>
<sequence>MLGVPGMLEAAREVHGFLMAHGRSEDGGWVVKMGEAGGCVDPERDLYDQAFVILALAWWARASGETAPITEARRTLAEIDELFARPDGRGYLSRLPDQGEALQNPHMHLLEALLALHAVDPEGPASARITRLRALFDEVLLDAETGTLGERFDMNWAPRPDDAIEPGHHYEWFWLLHMAERAGFGTAEPAATHLWDFAERHGVLPGSALIHDGLDRSGARLSAAHRSWPQTERLKALAVRAEISGRPETEAISAALEALWRHYIAPATPGGWVDHIGADLQPKVEYVPASTLYHLFLAYAELRRCATALGLTAHEEGLPA</sequence>
<dbReference type="STRING" id="1337093.MBELCI_2037"/>
<dbReference type="SUPFAM" id="SSF48208">
    <property type="entry name" value="Six-hairpin glycosidases"/>
    <property type="match status" value="1"/>
</dbReference>
<accession>U2Z3M6</accession>